<dbReference type="InterPro" id="IPR051157">
    <property type="entry name" value="PDH/Transketolase"/>
</dbReference>
<reference evidence="5 6" key="1">
    <citation type="submission" date="2015-08" db="EMBL/GenBank/DDBJ databases">
        <title>Draft Genome Sequence of Pseudoalteromonas porphyrae UCD-SED14.</title>
        <authorList>
            <person name="Coil D.A."/>
            <person name="Jospin G."/>
            <person name="Lee R.D."/>
            <person name="Eisen J.A."/>
        </authorList>
    </citation>
    <scope>NUCLEOTIDE SEQUENCE [LARGE SCALE GENOMIC DNA]</scope>
    <source>
        <strain evidence="5 6">UCD-SED14</strain>
    </source>
</reference>
<dbReference type="CDD" id="cd07033">
    <property type="entry name" value="TPP_PYR_DXS_TK_like"/>
    <property type="match status" value="1"/>
</dbReference>
<evidence type="ECO:0000256" key="2">
    <source>
        <dbReference type="ARBA" id="ARBA00007131"/>
    </source>
</evidence>
<dbReference type="OrthoDB" id="9803371at2"/>
<keyword evidence="6" id="KW-1185">Reference proteome</keyword>
<evidence type="ECO:0000259" key="4">
    <source>
        <dbReference type="SMART" id="SM00861"/>
    </source>
</evidence>
<dbReference type="PATRIC" id="fig|187330.3.peg.3705"/>
<dbReference type="InterPro" id="IPR033248">
    <property type="entry name" value="Transketolase_C"/>
</dbReference>
<name>A0A0N1MW51_9GAMM</name>
<dbReference type="STRING" id="187330.AMS58_01955"/>
<protein>
    <submittedName>
        <fullName evidence="5">Transketolase</fullName>
    </submittedName>
</protein>
<dbReference type="PANTHER" id="PTHR43825:SF5">
    <property type="entry name" value="HYPOTHETICAL TRANSKETOLASE FAMILY PROTEIN"/>
    <property type="match status" value="1"/>
</dbReference>
<feature type="domain" description="Transketolase-like pyrimidine-binding" evidence="4">
    <location>
        <begin position="1"/>
        <end position="163"/>
    </location>
</feature>
<dbReference type="InterPro" id="IPR005475">
    <property type="entry name" value="Transketolase-like_Pyr-bd"/>
</dbReference>
<comment type="cofactor">
    <cofactor evidence="1">
        <name>thiamine diphosphate</name>
        <dbReference type="ChEBI" id="CHEBI:58937"/>
    </cofactor>
</comment>
<comment type="similarity">
    <text evidence="2">Belongs to the transketolase family.</text>
</comment>
<dbReference type="Pfam" id="PF02779">
    <property type="entry name" value="Transket_pyr"/>
    <property type="match status" value="1"/>
</dbReference>
<keyword evidence="3" id="KW-0786">Thiamine pyrophosphate</keyword>
<dbReference type="Gene3D" id="3.40.50.970">
    <property type="match status" value="1"/>
</dbReference>
<evidence type="ECO:0000256" key="3">
    <source>
        <dbReference type="ARBA" id="ARBA00023052"/>
    </source>
</evidence>
<sequence length="306" mass="33853">MRNAFANCLTELAKSDTSLMLFYADIGNRLFNNLKEVAPDRTINAGIAEANMASMAAGSAMMGQKPFIYTITPFTTARNFEQIKIDIAYQNQPVIIVGTGSGLSYANLGPTHHSFEDIALMRSLPNMNIVCPADSDELSVLMPQLIKLNQPCYFRIGKKNEPKVHKILPNLKFGHAYTMQEGQTVAILATGTIMPLANDLFIELQSKGINAELVSFHTVKPLDTQYLALACERFEHIITLEEHNVNGGFGSAVLEYISEQPKTPRVHRFGIPDKFIDQVHSTEDARKKAGLTVLDIITTLKNRAVI</sequence>
<dbReference type="SMART" id="SM00861">
    <property type="entry name" value="Transket_pyr"/>
    <property type="match status" value="1"/>
</dbReference>
<dbReference type="Gene3D" id="3.40.50.920">
    <property type="match status" value="1"/>
</dbReference>
<comment type="caution">
    <text evidence="5">The sequence shown here is derived from an EMBL/GenBank/DDBJ whole genome shotgun (WGS) entry which is preliminary data.</text>
</comment>
<organism evidence="5 6">
    <name type="scientific">Pseudoalteromonas porphyrae</name>
    <dbReference type="NCBI Taxonomy" id="187330"/>
    <lineage>
        <taxon>Bacteria</taxon>
        <taxon>Pseudomonadati</taxon>
        <taxon>Pseudomonadota</taxon>
        <taxon>Gammaproteobacteria</taxon>
        <taxon>Alteromonadales</taxon>
        <taxon>Pseudoalteromonadaceae</taxon>
        <taxon>Pseudoalteromonas</taxon>
    </lineage>
</organism>
<dbReference type="PANTHER" id="PTHR43825">
    <property type="entry name" value="PYRUVATE DEHYDROGENASE E1 COMPONENT"/>
    <property type="match status" value="1"/>
</dbReference>
<gene>
    <name evidence="5" type="ORF">ADS77_08325</name>
</gene>
<dbReference type="Proteomes" id="UP000037848">
    <property type="component" value="Unassembled WGS sequence"/>
</dbReference>
<dbReference type="RefSeq" id="WP_054203331.1">
    <property type="nucleotide sequence ID" value="NZ_LHPH01000007.1"/>
</dbReference>
<dbReference type="InterPro" id="IPR009014">
    <property type="entry name" value="Transketo_C/PFOR_II"/>
</dbReference>
<evidence type="ECO:0000256" key="1">
    <source>
        <dbReference type="ARBA" id="ARBA00001964"/>
    </source>
</evidence>
<accession>A0A0N1MW51</accession>
<dbReference type="SUPFAM" id="SSF52518">
    <property type="entry name" value="Thiamin diphosphate-binding fold (THDP-binding)"/>
    <property type="match status" value="1"/>
</dbReference>
<dbReference type="EMBL" id="LHPH01000007">
    <property type="protein sequence ID" value="KPH63903.1"/>
    <property type="molecule type" value="Genomic_DNA"/>
</dbReference>
<dbReference type="Pfam" id="PF02780">
    <property type="entry name" value="Transketolase_C"/>
    <property type="match status" value="1"/>
</dbReference>
<dbReference type="AlphaFoldDB" id="A0A0N1MW51"/>
<evidence type="ECO:0000313" key="5">
    <source>
        <dbReference type="EMBL" id="KPH63903.1"/>
    </source>
</evidence>
<dbReference type="FunFam" id="3.40.50.970:FF:000129">
    <property type="entry name" value="Transketolase"/>
    <property type="match status" value="1"/>
</dbReference>
<dbReference type="InterPro" id="IPR029061">
    <property type="entry name" value="THDP-binding"/>
</dbReference>
<proteinExistence type="inferred from homology"/>
<evidence type="ECO:0000313" key="6">
    <source>
        <dbReference type="Proteomes" id="UP000037848"/>
    </source>
</evidence>
<dbReference type="SUPFAM" id="SSF52922">
    <property type="entry name" value="TK C-terminal domain-like"/>
    <property type="match status" value="1"/>
</dbReference>